<organism evidence="1">
    <name type="scientific">marine metagenome</name>
    <dbReference type="NCBI Taxonomy" id="408172"/>
    <lineage>
        <taxon>unclassified sequences</taxon>
        <taxon>metagenomes</taxon>
        <taxon>ecological metagenomes</taxon>
    </lineage>
</organism>
<sequence length="122" mass="14243">MDFHIVEVTLDEGSIVRWRPEIDRERRVAIYDLLEQNYFAPASGLLGPYKLHLEIQDSRLVFNIKSTHSGDATESVFLPFSGFRRVIKDYFTVCETYYEAIKHSPPQRIEALDLGRRSLHDE</sequence>
<gene>
    <name evidence="1" type="ORF">METZ01_LOCUS474967</name>
</gene>
<dbReference type="AlphaFoldDB" id="A0A383BQN1"/>
<dbReference type="EMBL" id="UINC01202351">
    <property type="protein sequence ID" value="SVE22113.1"/>
    <property type="molecule type" value="Genomic_DNA"/>
</dbReference>
<reference evidence="1" key="1">
    <citation type="submission" date="2018-05" db="EMBL/GenBank/DDBJ databases">
        <authorList>
            <person name="Lanie J.A."/>
            <person name="Ng W.-L."/>
            <person name="Kazmierczak K.M."/>
            <person name="Andrzejewski T.M."/>
            <person name="Davidsen T.M."/>
            <person name="Wayne K.J."/>
            <person name="Tettelin H."/>
            <person name="Glass J.I."/>
            <person name="Rusch D."/>
            <person name="Podicherti R."/>
            <person name="Tsui H.-C.T."/>
            <person name="Winkler M.E."/>
        </authorList>
    </citation>
    <scope>NUCLEOTIDE SEQUENCE</scope>
</reference>
<protein>
    <submittedName>
        <fullName evidence="1">Uncharacterized protein</fullName>
    </submittedName>
</protein>
<evidence type="ECO:0000313" key="1">
    <source>
        <dbReference type="EMBL" id="SVE22113.1"/>
    </source>
</evidence>
<dbReference type="Pfam" id="PF06793">
    <property type="entry name" value="UPF0262"/>
    <property type="match status" value="1"/>
</dbReference>
<accession>A0A383BQN1</accession>
<dbReference type="InterPro" id="IPR008321">
    <property type="entry name" value="UCP032146"/>
</dbReference>
<name>A0A383BQN1_9ZZZZ</name>
<proteinExistence type="predicted"/>
<feature type="non-terminal residue" evidence="1">
    <location>
        <position position="122"/>
    </location>
</feature>